<sequence length="152" mass="17685">MEPTLTLHFQIRPFLRCLPSTSPPLPTHLLRHRHRHRHRNRNRDVLNQPNFVMPIRDLTLRRITTAPYQFRFNHPNPFCASHNFTLINSNTMADKKDIQAEKTESKDEVEKGLEKSKSKSNIPPPPEKAVAGGLLRQRMRKVCVGRLLRGAR</sequence>
<dbReference type="Proteomes" id="UP001604336">
    <property type="component" value="Unassembled WGS sequence"/>
</dbReference>
<accession>A0ABD1SAA4</accession>
<reference evidence="3" key="1">
    <citation type="submission" date="2024-07" db="EMBL/GenBank/DDBJ databases">
        <title>Two chromosome-level genome assemblies of Korean endemic species Abeliophyllum distichum and Forsythia ovata (Oleaceae).</title>
        <authorList>
            <person name="Jang H."/>
        </authorList>
    </citation>
    <scope>NUCLEOTIDE SEQUENCE [LARGE SCALE GENOMIC DNA]</scope>
</reference>
<organism evidence="2 3">
    <name type="scientific">Abeliophyllum distichum</name>
    <dbReference type="NCBI Taxonomy" id="126358"/>
    <lineage>
        <taxon>Eukaryota</taxon>
        <taxon>Viridiplantae</taxon>
        <taxon>Streptophyta</taxon>
        <taxon>Embryophyta</taxon>
        <taxon>Tracheophyta</taxon>
        <taxon>Spermatophyta</taxon>
        <taxon>Magnoliopsida</taxon>
        <taxon>eudicotyledons</taxon>
        <taxon>Gunneridae</taxon>
        <taxon>Pentapetalae</taxon>
        <taxon>asterids</taxon>
        <taxon>lamiids</taxon>
        <taxon>Lamiales</taxon>
        <taxon>Oleaceae</taxon>
        <taxon>Forsythieae</taxon>
        <taxon>Abeliophyllum</taxon>
    </lineage>
</organism>
<dbReference type="EMBL" id="JBFOLK010000007">
    <property type="protein sequence ID" value="KAL2497682.1"/>
    <property type="molecule type" value="Genomic_DNA"/>
</dbReference>
<evidence type="ECO:0000313" key="2">
    <source>
        <dbReference type="EMBL" id="KAL2497682.1"/>
    </source>
</evidence>
<comment type="caution">
    <text evidence="2">The sequence shown here is derived from an EMBL/GenBank/DDBJ whole genome shotgun (WGS) entry which is preliminary data.</text>
</comment>
<evidence type="ECO:0000313" key="3">
    <source>
        <dbReference type="Proteomes" id="UP001604336"/>
    </source>
</evidence>
<feature type="compositionally biased region" description="Basic and acidic residues" evidence="1">
    <location>
        <begin position="93"/>
        <end position="117"/>
    </location>
</feature>
<protein>
    <submittedName>
        <fullName evidence="2">Oxidoreductase-like domain-containing protein</fullName>
    </submittedName>
</protein>
<gene>
    <name evidence="2" type="ORF">Adt_23232</name>
</gene>
<proteinExistence type="predicted"/>
<name>A0ABD1SAA4_9LAMI</name>
<dbReference type="AlphaFoldDB" id="A0ABD1SAA4"/>
<evidence type="ECO:0000256" key="1">
    <source>
        <dbReference type="SAM" id="MobiDB-lite"/>
    </source>
</evidence>
<keyword evidence="3" id="KW-1185">Reference proteome</keyword>
<feature type="region of interest" description="Disordered" evidence="1">
    <location>
        <begin position="91"/>
        <end position="134"/>
    </location>
</feature>